<dbReference type="GO" id="GO:0005737">
    <property type="term" value="C:cytoplasm"/>
    <property type="evidence" value="ECO:0007669"/>
    <property type="project" value="UniProtKB-SubCell"/>
</dbReference>
<evidence type="ECO:0000256" key="10">
    <source>
        <dbReference type="ARBA" id="ARBA00023306"/>
    </source>
</evidence>
<organism evidence="11 12">
    <name type="scientific">Neodrepanis coruscans</name>
    <name type="common">wattled asity</name>
    <dbReference type="NCBI Taxonomy" id="254563"/>
    <lineage>
        <taxon>Eukaryota</taxon>
        <taxon>Metazoa</taxon>
        <taxon>Chordata</taxon>
        <taxon>Craniata</taxon>
        <taxon>Vertebrata</taxon>
        <taxon>Euteleostomi</taxon>
        <taxon>Archelosauria</taxon>
        <taxon>Archosauria</taxon>
        <taxon>Dinosauria</taxon>
        <taxon>Saurischia</taxon>
        <taxon>Theropoda</taxon>
        <taxon>Coelurosauria</taxon>
        <taxon>Aves</taxon>
        <taxon>Neognathae</taxon>
        <taxon>Neoaves</taxon>
        <taxon>Telluraves</taxon>
        <taxon>Australaves</taxon>
        <taxon>Passeriformes</taxon>
        <taxon>Philepittidae</taxon>
        <taxon>Neodrepanis</taxon>
    </lineage>
</organism>
<comment type="similarity">
    <text evidence="3">Belongs to the CND2 (condensin subunit 2) family.</text>
</comment>
<evidence type="ECO:0000256" key="1">
    <source>
        <dbReference type="ARBA" id="ARBA00004286"/>
    </source>
</evidence>
<reference evidence="11 12" key="1">
    <citation type="submission" date="2019-09" db="EMBL/GenBank/DDBJ databases">
        <title>Bird 10,000 Genomes (B10K) Project - Family phase.</title>
        <authorList>
            <person name="Zhang G."/>
        </authorList>
    </citation>
    <scope>NUCLEOTIDE SEQUENCE [LARGE SCALE GENOMIC DNA]</scope>
    <source>
        <strain evidence="11">B10K-DU-002-79</strain>
    </source>
</reference>
<keyword evidence="7" id="KW-0132">Cell division</keyword>
<dbReference type="OrthoDB" id="362021at2759"/>
<keyword evidence="12" id="KW-1185">Reference proteome</keyword>
<keyword evidence="6" id="KW-0963">Cytoplasm</keyword>
<evidence type="ECO:0000256" key="8">
    <source>
        <dbReference type="ARBA" id="ARBA00022776"/>
    </source>
</evidence>
<evidence type="ECO:0000256" key="9">
    <source>
        <dbReference type="ARBA" id="ARBA00023067"/>
    </source>
</evidence>
<comment type="subcellular location">
    <subcellularLocation>
        <location evidence="1">Chromosome</location>
    </subcellularLocation>
    <subcellularLocation>
        <location evidence="2">Cytoplasm</location>
    </subcellularLocation>
</comment>
<dbReference type="GO" id="GO:0003682">
    <property type="term" value="F:chromatin binding"/>
    <property type="evidence" value="ECO:0007669"/>
    <property type="project" value="TreeGrafter"/>
</dbReference>
<dbReference type="EMBL" id="VYZS01286573">
    <property type="protein sequence ID" value="NXS12740.1"/>
    <property type="molecule type" value="Genomic_DNA"/>
</dbReference>
<evidence type="ECO:0000256" key="5">
    <source>
        <dbReference type="ARBA" id="ARBA00022454"/>
    </source>
</evidence>
<evidence type="ECO:0000256" key="3">
    <source>
        <dbReference type="ARBA" id="ARBA00009471"/>
    </source>
</evidence>
<dbReference type="GO" id="GO:0007076">
    <property type="term" value="P:mitotic chromosome condensation"/>
    <property type="evidence" value="ECO:0007669"/>
    <property type="project" value="InterPro"/>
</dbReference>
<dbReference type="GO" id="GO:0000796">
    <property type="term" value="C:condensin complex"/>
    <property type="evidence" value="ECO:0007669"/>
    <property type="project" value="InterPro"/>
</dbReference>
<evidence type="ECO:0000256" key="7">
    <source>
        <dbReference type="ARBA" id="ARBA00022618"/>
    </source>
</evidence>
<proteinExistence type="inferred from homology"/>
<keyword evidence="9" id="KW-0226">DNA condensation</keyword>
<feature type="non-terminal residue" evidence="11">
    <location>
        <position position="55"/>
    </location>
</feature>
<name>A0A7L2RTW5_9PASS</name>
<dbReference type="InterPro" id="IPR022816">
    <property type="entry name" value="Condensin_barren_su2"/>
</dbReference>
<evidence type="ECO:0000256" key="4">
    <source>
        <dbReference type="ARBA" id="ARBA00016065"/>
    </source>
</evidence>
<keyword evidence="8" id="KW-0498">Mitosis</keyword>
<protein>
    <recommendedName>
        <fullName evidence="4">Condensin complex subunit 2</fullName>
    </recommendedName>
</protein>
<dbReference type="PANTHER" id="PTHR13108:SF9">
    <property type="entry name" value="CONDENSIN COMPLEX SUBUNIT 2"/>
    <property type="match status" value="1"/>
</dbReference>
<dbReference type="PANTHER" id="PTHR13108">
    <property type="entry name" value="CONDENSIN COMPLEX SUBUNIT 2"/>
    <property type="match status" value="1"/>
</dbReference>
<comment type="caution">
    <text evidence="11">The sequence shown here is derived from an EMBL/GenBank/DDBJ whole genome shotgun (WGS) entry which is preliminary data.</text>
</comment>
<dbReference type="AlphaFoldDB" id="A0A7L2RTW5"/>
<dbReference type="Pfam" id="PF05786">
    <property type="entry name" value="Cnd2"/>
    <property type="match status" value="1"/>
</dbReference>
<accession>A0A7L2RTW5</accession>
<keyword evidence="5" id="KW-0158">Chromosome</keyword>
<keyword evidence="10" id="KW-0131">Cell cycle</keyword>
<dbReference type="GO" id="GO:0051301">
    <property type="term" value="P:cell division"/>
    <property type="evidence" value="ECO:0007669"/>
    <property type="project" value="UniProtKB-KW"/>
</dbReference>
<evidence type="ECO:0000256" key="2">
    <source>
        <dbReference type="ARBA" id="ARBA00004496"/>
    </source>
</evidence>
<sequence length="55" mass="5809">QVAAGALDASTKIYSMRVDTLHADTYKVLGNLGRDSAPVKDLENPEAGGKSLCFL</sequence>
<feature type="non-terminal residue" evidence="11">
    <location>
        <position position="1"/>
    </location>
</feature>
<dbReference type="Proteomes" id="UP000560066">
    <property type="component" value="Unassembled WGS sequence"/>
</dbReference>
<evidence type="ECO:0000313" key="12">
    <source>
        <dbReference type="Proteomes" id="UP000560066"/>
    </source>
</evidence>
<evidence type="ECO:0000313" key="11">
    <source>
        <dbReference type="EMBL" id="NXS12740.1"/>
    </source>
</evidence>
<gene>
    <name evidence="11" type="primary">Ncaph</name>
    <name evidence="11" type="ORF">NEOCOR_R01454</name>
</gene>
<evidence type="ECO:0000256" key="6">
    <source>
        <dbReference type="ARBA" id="ARBA00022490"/>
    </source>
</evidence>